<name>A0ABR0KD97_9EURO</name>
<evidence type="ECO:0000256" key="1">
    <source>
        <dbReference type="ARBA" id="ARBA00004141"/>
    </source>
</evidence>
<evidence type="ECO:0000256" key="5">
    <source>
        <dbReference type="ARBA" id="ARBA00022679"/>
    </source>
</evidence>
<keyword evidence="5 11" id="KW-0808">Transferase</keyword>
<comment type="caution">
    <text evidence="11">The sequence shown here is derived from an EMBL/GenBank/DDBJ whole genome shotgun (WGS) entry which is preliminary data.</text>
</comment>
<keyword evidence="12" id="KW-1185">Reference proteome</keyword>
<comment type="catalytic activity">
    <reaction evidence="10">
        <text>[protein]-C-terminal S-[(2E,6E)-farnesyl]-L-cysteine + S-adenosyl-L-methionine = [protein]-C-terminal S-[(2E,6E)-farnesyl]-L-cysteine methyl ester + S-adenosyl-L-homocysteine</text>
        <dbReference type="Rhea" id="RHEA:21672"/>
        <dbReference type="Rhea" id="RHEA-COMP:12125"/>
        <dbReference type="Rhea" id="RHEA-COMP:12126"/>
        <dbReference type="ChEBI" id="CHEBI:57856"/>
        <dbReference type="ChEBI" id="CHEBI:59789"/>
        <dbReference type="ChEBI" id="CHEBI:90510"/>
        <dbReference type="ChEBI" id="CHEBI:90511"/>
        <dbReference type="EC" id="2.1.1.100"/>
    </reaction>
</comment>
<evidence type="ECO:0000256" key="6">
    <source>
        <dbReference type="ARBA" id="ARBA00022691"/>
    </source>
</evidence>
<dbReference type="InterPro" id="IPR007269">
    <property type="entry name" value="ICMT_MeTrfase"/>
</dbReference>
<feature type="transmembrane region" description="Helical" evidence="10">
    <location>
        <begin position="159"/>
        <end position="178"/>
    </location>
</feature>
<dbReference type="PANTHER" id="PTHR12714:SF9">
    <property type="entry name" value="PROTEIN-S-ISOPRENYLCYSTEINE O-METHYLTRANSFERASE"/>
    <property type="match status" value="1"/>
</dbReference>
<feature type="transmembrane region" description="Helical" evidence="10">
    <location>
        <begin position="76"/>
        <end position="93"/>
    </location>
</feature>
<organism evidence="11 12">
    <name type="scientific">Lithohypha guttulata</name>
    <dbReference type="NCBI Taxonomy" id="1690604"/>
    <lineage>
        <taxon>Eukaryota</taxon>
        <taxon>Fungi</taxon>
        <taxon>Dikarya</taxon>
        <taxon>Ascomycota</taxon>
        <taxon>Pezizomycotina</taxon>
        <taxon>Eurotiomycetes</taxon>
        <taxon>Chaetothyriomycetidae</taxon>
        <taxon>Chaetothyriales</taxon>
        <taxon>Trichomeriaceae</taxon>
        <taxon>Lithohypha</taxon>
    </lineage>
</organism>
<sequence>MDERLHAAQPNGRIFDTQTSHHQNVQPLFPQVRISPEYMPSGRKSLSGIAEHAICLGFTLGISLMLAVQLALAEHYLWRLPFFSAILALFHFLEFDMTARYNPPDAKVSSFLLFNNGRAYNIAHATAIVEVLLRYWLTSNVDLELTILPKTVERSLHRLPVSIPVVLGVVLVGLGQVFRSLAMKQAGTSFNHIVQSSKKEDHVLVTSGVYRISRHPAYFGFFWWGLGTQLVLGNPICFAAYTAVLWKFFAHRIMHEEKHLISFFQEDYLDYRKKTSVLIPFIH</sequence>
<evidence type="ECO:0000256" key="2">
    <source>
        <dbReference type="ARBA" id="ARBA00009140"/>
    </source>
</evidence>
<evidence type="ECO:0000256" key="9">
    <source>
        <dbReference type="ARBA" id="ARBA00023136"/>
    </source>
</evidence>
<dbReference type="EC" id="2.1.1.100" evidence="3 10"/>
<comment type="similarity">
    <text evidence="2 10">Belongs to the class VI-like SAM-binding methyltransferase superfamily. Isoprenylcysteine carboxyl methyltransferase family.</text>
</comment>
<evidence type="ECO:0000313" key="11">
    <source>
        <dbReference type="EMBL" id="KAK5093804.1"/>
    </source>
</evidence>
<comment type="subcellular location">
    <subcellularLocation>
        <location evidence="10">Endoplasmic reticulum membrane</location>
        <topology evidence="10">Multi-pass membrane protein</topology>
    </subcellularLocation>
    <subcellularLocation>
        <location evidence="1">Membrane</location>
        <topology evidence="1">Multi-pass membrane protein</topology>
    </subcellularLocation>
</comment>
<dbReference type="PANTHER" id="PTHR12714">
    <property type="entry name" value="PROTEIN-S ISOPRENYLCYSTEINE O-METHYLTRANSFERASE"/>
    <property type="match status" value="1"/>
</dbReference>
<accession>A0ABR0KD97</accession>
<dbReference type="InterPro" id="IPR025770">
    <property type="entry name" value="PPMT_MeTrfase"/>
</dbReference>
<keyword evidence="4 10" id="KW-0489">Methyltransferase</keyword>
<dbReference type="GO" id="GO:0004671">
    <property type="term" value="F:protein C-terminal S-isoprenylcysteine carboxyl O-methyltransferase activity"/>
    <property type="evidence" value="ECO:0007669"/>
    <property type="project" value="UniProtKB-EC"/>
</dbReference>
<evidence type="ECO:0000256" key="3">
    <source>
        <dbReference type="ARBA" id="ARBA00012151"/>
    </source>
</evidence>
<feature type="transmembrane region" description="Helical" evidence="10">
    <location>
        <begin position="49"/>
        <end position="70"/>
    </location>
</feature>
<reference evidence="11 12" key="1">
    <citation type="submission" date="2023-08" db="EMBL/GenBank/DDBJ databases">
        <title>Black Yeasts Isolated from many extreme environments.</title>
        <authorList>
            <person name="Coleine C."/>
            <person name="Stajich J.E."/>
            <person name="Selbmann L."/>
        </authorList>
    </citation>
    <scope>NUCLEOTIDE SEQUENCE [LARGE SCALE GENOMIC DNA]</scope>
    <source>
        <strain evidence="11 12">CCFEE 5885</strain>
    </source>
</reference>
<dbReference type="Proteomes" id="UP001345013">
    <property type="component" value="Unassembled WGS sequence"/>
</dbReference>
<evidence type="ECO:0000313" key="12">
    <source>
        <dbReference type="Proteomes" id="UP001345013"/>
    </source>
</evidence>
<evidence type="ECO:0000256" key="10">
    <source>
        <dbReference type="RuleBase" id="RU362022"/>
    </source>
</evidence>
<evidence type="ECO:0000256" key="7">
    <source>
        <dbReference type="ARBA" id="ARBA00022692"/>
    </source>
</evidence>
<evidence type="ECO:0000256" key="4">
    <source>
        <dbReference type="ARBA" id="ARBA00022603"/>
    </source>
</evidence>
<keyword evidence="9 10" id="KW-0472">Membrane</keyword>
<keyword evidence="8 10" id="KW-1133">Transmembrane helix</keyword>
<dbReference type="Gene3D" id="1.20.120.1630">
    <property type="match status" value="1"/>
</dbReference>
<dbReference type="Pfam" id="PF04140">
    <property type="entry name" value="ICMT"/>
    <property type="match status" value="1"/>
</dbReference>
<gene>
    <name evidence="11" type="primary">STE14</name>
    <name evidence="11" type="ORF">LTR24_003999</name>
</gene>
<keyword evidence="7 10" id="KW-0812">Transmembrane</keyword>
<keyword evidence="10" id="KW-0256">Endoplasmic reticulum</keyword>
<protein>
    <recommendedName>
        <fullName evidence="3 10">Protein-S-isoprenylcysteine O-methyltransferase</fullName>
        <ecNumber evidence="3 10">2.1.1.100</ecNumber>
    </recommendedName>
</protein>
<dbReference type="GO" id="GO:0032259">
    <property type="term" value="P:methylation"/>
    <property type="evidence" value="ECO:0007669"/>
    <property type="project" value="UniProtKB-KW"/>
</dbReference>
<feature type="transmembrane region" description="Helical" evidence="10">
    <location>
        <begin position="221"/>
        <end position="246"/>
    </location>
</feature>
<evidence type="ECO:0000256" key="8">
    <source>
        <dbReference type="ARBA" id="ARBA00022989"/>
    </source>
</evidence>
<proteinExistence type="inferred from homology"/>
<dbReference type="PROSITE" id="PS51564">
    <property type="entry name" value="SAM_ICMT"/>
    <property type="match status" value="1"/>
</dbReference>
<keyword evidence="6 10" id="KW-0949">S-adenosyl-L-methionine</keyword>
<dbReference type="EMBL" id="JAVRRG010000039">
    <property type="protein sequence ID" value="KAK5093804.1"/>
    <property type="molecule type" value="Genomic_DNA"/>
</dbReference>